<keyword evidence="2" id="KW-0808">Transferase</keyword>
<dbReference type="Gene3D" id="3.90.550.10">
    <property type="entry name" value="Spore Coat Polysaccharide Biosynthesis Protein SpsA, Chain A"/>
    <property type="match status" value="1"/>
</dbReference>
<dbReference type="InterPro" id="IPR001173">
    <property type="entry name" value="Glyco_trans_2-like"/>
</dbReference>
<dbReference type="Proteomes" id="UP000004621">
    <property type="component" value="Unassembled WGS sequence"/>
</dbReference>
<dbReference type="GO" id="GO:0016758">
    <property type="term" value="F:hexosyltransferase activity"/>
    <property type="evidence" value="ECO:0007669"/>
    <property type="project" value="UniProtKB-ARBA"/>
</dbReference>
<proteinExistence type="predicted"/>
<dbReference type="Gene3D" id="3.40.50.12580">
    <property type="match status" value="1"/>
</dbReference>
<dbReference type="EMBL" id="ACEO02000001">
    <property type="protein sequence ID" value="EFC53329.1"/>
    <property type="molecule type" value="Genomic_DNA"/>
</dbReference>
<protein>
    <submittedName>
        <fullName evidence="2">Glycosyltransferase, group 2 family protein</fullName>
        <ecNumber evidence="2">2.4.-.-</ecNumber>
    </submittedName>
</protein>
<organism evidence="2 3">
    <name type="scientific">Neisseria subflava NJ9703</name>
    <dbReference type="NCBI Taxonomy" id="546268"/>
    <lineage>
        <taxon>Bacteria</taxon>
        <taxon>Pseudomonadati</taxon>
        <taxon>Pseudomonadota</taxon>
        <taxon>Betaproteobacteria</taxon>
        <taxon>Neisseriales</taxon>
        <taxon>Neisseriaceae</taxon>
        <taxon>Neisseria</taxon>
    </lineage>
</organism>
<dbReference type="InterPro" id="IPR029044">
    <property type="entry name" value="Nucleotide-diphossugar_trans"/>
</dbReference>
<reference evidence="2 3" key="1">
    <citation type="submission" date="2010-01" db="EMBL/GenBank/DDBJ databases">
        <authorList>
            <person name="Weinstock G."/>
            <person name="Sodergren E."/>
            <person name="Clifton S."/>
            <person name="Fulton L."/>
            <person name="Fulton B."/>
            <person name="Courtney L."/>
            <person name="Fronick C."/>
            <person name="Harrison M."/>
            <person name="Strong C."/>
            <person name="Farmer C."/>
            <person name="Delahaunty K."/>
            <person name="Markovic C."/>
            <person name="Hall O."/>
            <person name="Minx P."/>
            <person name="Tomlinson C."/>
            <person name="Mitreva M."/>
            <person name="Nelson J."/>
            <person name="Hou S."/>
            <person name="Wollam A."/>
            <person name="Pepin K.H."/>
            <person name="Johnson M."/>
            <person name="Bhonagiri V."/>
            <person name="Nash W.E."/>
            <person name="Warren W."/>
            <person name="Chinwalla A."/>
            <person name="Mardis E.R."/>
            <person name="Wilson R.K."/>
        </authorList>
    </citation>
    <scope>NUCLEOTIDE SEQUENCE [LARGE SCALE GENOMIC DNA]</scope>
    <source>
        <strain evidence="2 3">NJ9703</strain>
    </source>
</reference>
<dbReference type="CDD" id="cd00761">
    <property type="entry name" value="Glyco_tranf_GTA_type"/>
    <property type="match status" value="1"/>
</dbReference>
<dbReference type="RefSeq" id="WP_004519075.1">
    <property type="nucleotide sequence ID" value="NZ_ACEO02000001.1"/>
</dbReference>
<dbReference type="EC" id="2.4.-.-" evidence="2"/>
<dbReference type="InterPro" id="IPR043148">
    <property type="entry name" value="TagF_C"/>
</dbReference>
<name>A0A9W5N0J5_NEISU</name>
<keyword evidence="2" id="KW-0328">Glycosyltransferase</keyword>
<evidence type="ECO:0000259" key="1">
    <source>
        <dbReference type="Pfam" id="PF00535"/>
    </source>
</evidence>
<dbReference type="AlphaFoldDB" id="A0A9W5N0J5"/>
<evidence type="ECO:0000313" key="2">
    <source>
        <dbReference type="EMBL" id="EFC53329.1"/>
    </source>
</evidence>
<dbReference type="PANTHER" id="PTHR22916">
    <property type="entry name" value="GLYCOSYLTRANSFERASE"/>
    <property type="match status" value="1"/>
</dbReference>
<dbReference type="SUPFAM" id="SSF53448">
    <property type="entry name" value="Nucleotide-diphospho-sugar transferases"/>
    <property type="match status" value="1"/>
</dbReference>
<dbReference type="Pfam" id="PF04464">
    <property type="entry name" value="Glyphos_transf"/>
    <property type="match status" value="1"/>
</dbReference>
<dbReference type="InterPro" id="IPR007554">
    <property type="entry name" value="Glycerophosphate_synth"/>
</dbReference>
<dbReference type="Pfam" id="PF00535">
    <property type="entry name" value="Glycos_transf_2"/>
    <property type="match status" value="1"/>
</dbReference>
<comment type="caution">
    <text evidence="2">The sequence shown here is derived from an EMBL/GenBank/DDBJ whole genome shotgun (WGS) entry which is preliminary data.</text>
</comment>
<evidence type="ECO:0000313" key="3">
    <source>
        <dbReference type="Proteomes" id="UP000004621"/>
    </source>
</evidence>
<accession>A0A9W5N0J5</accession>
<gene>
    <name evidence="2" type="ORF">NEISUBOT_03331</name>
</gene>
<dbReference type="GO" id="GO:0047355">
    <property type="term" value="F:CDP-glycerol glycerophosphotransferase activity"/>
    <property type="evidence" value="ECO:0007669"/>
    <property type="project" value="InterPro"/>
</dbReference>
<dbReference type="PANTHER" id="PTHR22916:SF3">
    <property type="entry name" value="UDP-GLCNAC:BETAGAL BETA-1,3-N-ACETYLGLUCOSAMINYLTRANSFERASE-LIKE PROTEIN 1"/>
    <property type="match status" value="1"/>
</dbReference>
<sequence length="1229" mass="143033">MNNKKFRKLLRDPKLFFRDMYAKRIMKLKKYLPLKYEGNNQFTIVSAVYNVEKYLDEYFDSIVKQSLNFKKHIQIILVDDGSTDHSAEIIKRWQAKFPQNIHYFYKENGGQASARNLGLQHTQTEWVVFTDPDDYLHPDYFKSVDTQISQHPSAVTVATNMKFFFENQNIIKDSHPLRFRFNKTHVIDVAKLDKFINMSAASTFFRVSHIKKQNLVFNHNVKPNFEDGKFIADYLLDLQDAKAVFDRDAVYFYRKRESGTSTLDTSWQKVEKFSNVFEYGFLPMLKNYKNRLGHVPSSIQKTALYDMAWYIQQLLNRPERLDLLDTKQKSHFYDLMQQVFNYIDQKNIMEFGLAGVWLFHKVGMLGMFKQSEPPFQIAYVENIDRERKQFLISYFTYFDQPYSVQADGHDLIPVYAKSVVNKLNEQLFVYEKRLWVPYGDIADNAKINILLNKKAMRISIKGKTFMHGIALNELIGLFTPSEKYLSDGSWLLMDRETKADDNAEHFYRYMMQNHPEQTCYFVLNKTAPDWNRLEQEGFKLVEFGGSEYERHLRKAEKIISSHLEKHINNYFGDLYEHSKKFVFLQHGVTKDNLSAWTNSKQNLHCFITTTEPESRSIKADFNTYKLTEKEVALTGFPRYDSLLSKNKPDSRKILIMPTWRNNIVGQNIGTGSNTRTLNSAFMETDYARYWQALLHDQRLKEMTETYGYEVIFAPHPNIEPYLEVMNVPTYIKIWSGLRETESIQYLFGRCAVLITDYSSVAFDMAYLNKAIIYYQFDKEAFFSGTHTYQKGYFSYETDGFGPITINQHETLDELESILKSGHAKPEYLARIRDTFPFQEGGNCERVYQAITALDHAETADNMPILINMIEQAENHQVWDLAATRIQTLLDTGRLNAEETADYRHRYLNALFESKQFDTLQNLLPDYPDTAGYWHAKMDLYIGNAVKGAEFFAENEHIGTQNDLLISLLAASFHQAKRPYEKLFARISTDLPDSYQPLLAVAQKLSEQNYFVALALLKTYIDSLDDRQKGYLKPELLASYLCMKLGNLQGAHQYLVAFEKHTQNDPSCRIAIARLAKLRGDSEKLFTQLNRAFEENLLLIPEDLTVDYLKKMYAAGNTDGERYLLAQLRQKYPENPSLALYEAEKLAQNQDWESVTKILADFAQASPETMYLYTTALCRLKNHQAAQHYFDSLSLQDTAAYWKLAAEIAEAKGDKALQAECLKKQLACLE</sequence>
<feature type="domain" description="Glycosyltransferase 2-like" evidence="1">
    <location>
        <begin position="43"/>
        <end position="206"/>
    </location>
</feature>
<dbReference type="GO" id="GO:0016020">
    <property type="term" value="C:membrane"/>
    <property type="evidence" value="ECO:0007669"/>
    <property type="project" value="InterPro"/>
</dbReference>